<dbReference type="Pfam" id="PF13288">
    <property type="entry name" value="DXPR_C"/>
    <property type="match status" value="1"/>
</dbReference>
<feature type="domain" description="DXP reductoisomerase C-terminal" evidence="16">
    <location>
        <begin position="391"/>
        <end position="507"/>
    </location>
</feature>
<keyword evidence="12" id="KW-0460">Magnesium</keyword>
<dbReference type="RefSeq" id="WP_242467815.1">
    <property type="nucleotide sequence ID" value="NZ_NRSH01000003.1"/>
</dbReference>
<evidence type="ECO:0000256" key="8">
    <source>
        <dbReference type="ARBA" id="ARBA00022989"/>
    </source>
</evidence>
<comment type="catalytic activity">
    <reaction evidence="11">
        <text>2-C-methyl-D-erythritol 4-phosphate + NADP(+) = 1-deoxy-D-xylulose 5-phosphate + NADPH + H(+)</text>
        <dbReference type="Rhea" id="RHEA:13717"/>
        <dbReference type="ChEBI" id="CHEBI:15378"/>
        <dbReference type="ChEBI" id="CHEBI:57783"/>
        <dbReference type="ChEBI" id="CHEBI:57792"/>
        <dbReference type="ChEBI" id="CHEBI:58262"/>
        <dbReference type="ChEBI" id="CHEBI:58349"/>
        <dbReference type="EC" id="1.1.1.267"/>
    </reaction>
    <physiologicalReaction direction="right-to-left" evidence="11">
        <dbReference type="Rhea" id="RHEA:13719"/>
    </physiologicalReaction>
</comment>
<keyword evidence="6 13" id="KW-0812">Transmembrane</keyword>
<keyword evidence="18" id="KW-1185">Reference proteome</keyword>
<dbReference type="EMBL" id="NRSH01000003">
    <property type="protein sequence ID" value="MBK1725537.1"/>
    <property type="molecule type" value="Genomic_DNA"/>
</dbReference>
<feature type="binding site" evidence="12">
    <location>
        <position position="351"/>
    </location>
    <ligand>
        <name>1-deoxy-D-xylulose 5-phosphate</name>
        <dbReference type="ChEBI" id="CHEBI:57792"/>
    </ligand>
</feature>
<keyword evidence="5 13" id="KW-0808">Transferase</keyword>
<feature type="binding site" evidence="12">
    <location>
        <position position="347"/>
    </location>
    <ligand>
        <name>1-deoxy-D-xylulose 5-phosphate</name>
        <dbReference type="ChEBI" id="CHEBI:57792"/>
    </ligand>
</feature>
<dbReference type="InterPro" id="IPR000374">
    <property type="entry name" value="PC_trans"/>
</dbReference>
<feature type="binding site" evidence="12">
    <location>
        <position position="348"/>
    </location>
    <ligand>
        <name>1-deoxy-D-xylulose 5-phosphate</name>
        <dbReference type="ChEBI" id="CHEBI:57792"/>
    </ligand>
</feature>
<keyword evidence="9 12" id="KW-0560">Oxidoreductase</keyword>
<evidence type="ECO:0000256" key="7">
    <source>
        <dbReference type="ARBA" id="ARBA00022723"/>
    </source>
</evidence>
<dbReference type="SUPFAM" id="SSF55347">
    <property type="entry name" value="Glyceraldehyde-3-phosphate dehydrogenase-like, C-terminal domain"/>
    <property type="match status" value="1"/>
</dbReference>
<evidence type="ECO:0000313" key="17">
    <source>
        <dbReference type="EMBL" id="MBK1725537.1"/>
    </source>
</evidence>
<comment type="pathway">
    <text evidence="2 12">Isoprenoid biosynthesis; isopentenyl diphosphate biosynthesis via DXP pathway; isopentenyl diphosphate from 1-deoxy-D-xylulose 5-phosphate: step 1/6.</text>
</comment>
<feature type="binding site" evidence="12">
    <location>
        <position position="279"/>
    </location>
    <ligand>
        <name>1-deoxy-D-xylulose 5-phosphate</name>
        <dbReference type="ChEBI" id="CHEBI:57792"/>
    </ligand>
</feature>
<gene>
    <name evidence="12 17" type="primary">dxr</name>
    <name evidence="17" type="ORF">CKO13_00535</name>
</gene>
<evidence type="ECO:0000313" key="18">
    <source>
        <dbReference type="Proteomes" id="UP000738126"/>
    </source>
</evidence>
<dbReference type="InterPro" id="IPR013644">
    <property type="entry name" value="DXP_reductoisomerase_C"/>
</dbReference>
<comment type="catalytic activity">
    <reaction evidence="13">
        <text>a 1,2-diacyl-sn-glycero-3-phosphate + CTP + H(+) = a CDP-1,2-diacyl-sn-glycerol + diphosphate</text>
        <dbReference type="Rhea" id="RHEA:16229"/>
        <dbReference type="ChEBI" id="CHEBI:15378"/>
        <dbReference type="ChEBI" id="CHEBI:33019"/>
        <dbReference type="ChEBI" id="CHEBI:37563"/>
        <dbReference type="ChEBI" id="CHEBI:58332"/>
        <dbReference type="ChEBI" id="CHEBI:58608"/>
        <dbReference type="EC" id="2.7.7.41"/>
    </reaction>
</comment>
<dbReference type="PROSITE" id="PS01315">
    <property type="entry name" value="CDS"/>
    <property type="match status" value="1"/>
</dbReference>
<evidence type="ECO:0000256" key="1">
    <source>
        <dbReference type="ARBA" id="ARBA00004141"/>
    </source>
</evidence>
<dbReference type="SUPFAM" id="SSF69055">
    <property type="entry name" value="1-deoxy-D-xylulose-5-phosphate reductoisomerase, C-terminal domain"/>
    <property type="match status" value="1"/>
</dbReference>
<dbReference type="NCBIfam" id="TIGR00243">
    <property type="entry name" value="Dxr"/>
    <property type="match status" value="1"/>
</dbReference>
<keyword evidence="8 14" id="KW-1133">Transmembrane helix</keyword>
<evidence type="ECO:0000256" key="13">
    <source>
        <dbReference type="RuleBase" id="RU003938"/>
    </source>
</evidence>
<evidence type="ECO:0000256" key="6">
    <source>
        <dbReference type="ARBA" id="ARBA00022692"/>
    </source>
</evidence>
<feature type="binding site" evidence="12">
    <location>
        <position position="306"/>
    </location>
    <ligand>
        <name>1-deoxy-D-xylulose 5-phosphate</name>
        <dbReference type="ChEBI" id="CHEBI:57792"/>
    </ligand>
</feature>
<feature type="binding site" evidence="12">
    <location>
        <position position="342"/>
    </location>
    <ligand>
        <name>1-deoxy-D-xylulose 5-phosphate</name>
        <dbReference type="ChEBI" id="CHEBI:57792"/>
    </ligand>
</feature>
<evidence type="ECO:0000256" key="9">
    <source>
        <dbReference type="ARBA" id="ARBA00023002"/>
    </source>
</evidence>
<dbReference type="InterPro" id="IPR003821">
    <property type="entry name" value="DXP_reductoisomerase"/>
</dbReference>
<dbReference type="Gene3D" id="1.10.1740.10">
    <property type="match status" value="1"/>
</dbReference>
<feature type="transmembrane region" description="Helical" evidence="14">
    <location>
        <begin position="207"/>
        <end position="227"/>
    </location>
</feature>
<dbReference type="InterPro" id="IPR026877">
    <property type="entry name" value="DXPR_C"/>
</dbReference>
<feature type="transmembrane region" description="Helical" evidence="14">
    <location>
        <begin position="80"/>
        <end position="98"/>
    </location>
</feature>
<feature type="binding site" evidence="12">
    <location>
        <position position="165"/>
    </location>
    <ligand>
        <name>NADPH</name>
        <dbReference type="ChEBI" id="CHEBI:57783"/>
    </ligand>
</feature>
<dbReference type="EC" id="1.1.1.267" evidence="12"/>
<keyword evidence="12" id="KW-0414">Isoprene biosynthesis</keyword>
<feature type="binding site" evidence="12">
    <location>
        <position position="166"/>
    </location>
    <ligand>
        <name>NADPH</name>
        <dbReference type="ChEBI" id="CHEBI:57783"/>
    </ligand>
</feature>
<protein>
    <recommendedName>
        <fullName evidence="12">1-deoxy-D-xylulose 5-phosphate reductoisomerase</fullName>
        <shortName evidence="12">DXP reductoisomerase</shortName>
        <ecNumber evidence="12">1.1.1.267</ecNumber>
    </recommendedName>
    <alternativeName>
        <fullName evidence="12">1-deoxyxylulose-5-phosphate reductoisomerase</fullName>
    </alternativeName>
    <alternativeName>
        <fullName evidence="12">2-C-methyl-D-erythritol 4-phosphate synthase</fullName>
    </alternativeName>
</protein>
<feature type="domain" description="1-deoxy-D-xylulose 5-phosphate reductoisomerase C-terminal" evidence="15">
    <location>
        <begin position="274"/>
        <end position="359"/>
    </location>
</feature>
<keyword evidence="7 12" id="KW-0479">Metal-binding</keyword>
<feature type="binding site" evidence="12">
    <location>
        <position position="351"/>
    </location>
    <ligand>
        <name>Mn(2+)</name>
        <dbReference type="ChEBI" id="CHEBI:29035"/>
    </ligand>
</feature>
<evidence type="ECO:0000256" key="3">
    <source>
        <dbReference type="ARBA" id="ARBA00006825"/>
    </source>
</evidence>
<evidence type="ECO:0000256" key="5">
    <source>
        <dbReference type="ARBA" id="ARBA00022679"/>
    </source>
</evidence>
<evidence type="ECO:0000259" key="16">
    <source>
        <dbReference type="Pfam" id="PF13288"/>
    </source>
</evidence>
<sequence length="518" mass="54831">MLRSRVLTAALGGPLLLVAVWSLPTSAVAVVIAGLVGVASWEWLQLLGVGPAALRAGLTAAFLLSLLPGWLLLDSALDPAGLLYALASLWLGALAWLWRYARTDTLPVPAPGWGALVGWLVLWPCWLALVYLHGSTPWGAFWLTFVFALVWAADTGAYFVGRAWGRHRLAPRISPGKSWEGALGGAGCAVVVAAGLIAALRPVAPPLPAVAALAVLAVAASVVGDLFESMLKRQHGVKDSGGILPGHGGVLDRIDSLTAAAPVMAAARRSGAEIVPVDSEHNAVFQALPPHKQAGREVERIVLTASGGPFRDRDPQSLAAVTPEEACAHPNWSMGRKISVDSASMMNKGLEVIEACHLFELEPQRVDVVIHRQSLVHALVGYEDGSYLAQLGSPDMRVPIAYALGYPERIASGVGLMDLVATGRLDFEAVDERRFPCLRLAYQALRAGGGACAVLNAANEVAVDAFLDGRLRFDRLAPVIEQALAAEVPEAPRDFDSVCAIDAQARRTAESAVRRFAE</sequence>
<feature type="binding site" evidence="12">
    <location>
        <position position="335"/>
    </location>
    <ligand>
        <name>NADPH</name>
        <dbReference type="ChEBI" id="CHEBI:57783"/>
    </ligand>
</feature>
<evidence type="ECO:0000256" key="2">
    <source>
        <dbReference type="ARBA" id="ARBA00005094"/>
    </source>
</evidence>
<dbReference type="Pfam" id="PF08436">
    <property type="entry name" value="DXP_redisom_C"/>
    <property type="match status" value="1"/>
</dbReference>
<keyword evidence="12" id="KW-0521">NADP</keyword>
<comment type="caution">
    <text evidence="17">The sequence shown here is derived from an EMBL/GenBank/DDBJ whole genome shotgun (WGS) entry which is preliminary data.</text>
</comment>
<keyword evidence="13" id="KW-0548">Nucleotidyltransferase</keyword>
<comment type="subcellular location">
    <subcellularLocation>
        <location evidence="1">Membrane</location>
        <topology evidence="1">Multi-pass membrane protein</topology>
    </subcellularLocation>
</comment>
<keyword evidence="12" id="KW-0464">Manganese</keyword>
<evidence type="ECO:0000256" key="11">
    <source>
        <dbReference type="ARBA" id="ARBA00048543"/>
    </source>
</evidence>
<feature type="transmembrane region" description="Helical" evidence="14">
    <location>
        <begin position="110"/>
        <end position="132"/>
    </location>
</feature>
<evidence type="ECO:0000256" key="12">
    <source>
        <dbReference type="HAMAP-Rule" id="MF_00183"/>
    </source>
</evidence>
<feature type="binding site" evidence="12">
    <location>
        <position position="280"/>
    </location>
    <ligand>
        <name>1-deoxy-D-xylulose 5-phosphate</name>
        <dbReference type="ChEBI" id="CHEBI:57792"/>
    </ligand>
</feature>
<feature type="transmembrane region" description="Helical" evidence="14">
    <location>
        <begin position="181"/>
        <end position="200"/>
    </location>
</feature>
<evidence type="ECO:0000256" key="4">
    <source>
        <dbReference type="ARBA" id="ARBA00010185"/>
    </source>
</evidence>
<keyword evidence="10 14" id="KW-0472">Membrane</keyword>
<accession>A0ABS1E2T6</accession>
<feature type="transmembrane region" description="Helical" evidence="14">
    <location>
        <begin position="139"/>
        <end position="161"/>
    </location>
</feature>
<feature type="binding site" evidence="12">
    <location>
        <position position="329"/>
    </location>
    <ligand>
        <name>1-deoxy-D-xylulose 5-phosphate</name>
        <dbReference type="ChEBI" id="CHEBI:57792"/>
    </ligand>
</feature>
<dbReference type="Pfam" id="PF01148">
    <property type="entry name" value="CTP_transf_1"/>
    <property type="match status" value="1"/>
</dbReference>
<proteinExistence type="inferred from homology"/>
<evidence type="ECO:0000256" key="14">
    <source>
        <dbReference type="SAM" id="Phobius"/>
    </source>
</evidence>
<dbReference type="HAMAP" id="MF_00183">
    <property type="entry name" value="DXP_reductoisom"/>
    <property type="match status" value="1"/>
</dbReference>
<name>A0ABS1E2T6_9GAMM</name>
<dbReference type="InterPro" id="IPR036169">
    <property type="entry name" value="DXPR_C_sf"/>
</dbReference>
<dbReference type="PANTHER" id="PTHR30525:SF0">
    <property type="entry name" value="1-DEOXY-D-XYLULOSE 5-PHOSPHATE REDUCTOISOMERASE, CHLOROPLASTIC"/>
    <property type="match status" value="1"/>
</dbReference>
<comment type="cofactor">
    <cofactor evidence="12">
        <name>Mg(2+)</name>
        <dbReference type="ChEBI" id="CHEBI:18420"/>
    </cofactor>
    <cofactor evidence="12">
        <name>Mn(2+)</name>
        <dbReference type="ChEBI" id="CHEBI:29035"/>
    </cofactor>
</comment>
<comment type="pathway">
    <text evidence="13">Phospholipid metabolism; CDP-diacylglycerol biosynthesis; CDP-diacylglycerol from sn-glycerol 3-phosphate: step 3/3.</text>
</comment>
<organism evidence="17 18">
    <name type="scientific">Halorhodospira neutriphila</name>
    <dbReference type="NCBI Taxonomy" id="168379"/>
    <lineage>
        <taxon>Bacteria</taxon>
        <taxon>Pseudomonadati</taxon>
        <taxon>Pseudomonadota</taxon>
        <taxon>Gammaproteobacteria</taxon>
        <taxon>Chromatiales</taxon>
        <taxon>Ectothiorhodospiraceae</taxon>
        <taxon>Halorhodospira</taxon>
    </lineage>
</organism>
<comment type="caution">
    <text evidence="12">Lacks conserved residue(s) required for the propagation of feature annotation.</text>
</comment>
<evidence type="ECO:0000259" key="15">
    <source>
        <dbReference type="Pfam" id="PF08436"/>
    </source>
</evidence>
<comment type="function">
    <text evidence="12">Catalyzes the NADPH-dependent rearrangement and reduction of 1-deoxy-D-xylulose-5-phosphate (DXP) to 2-C-methyl-D-erythritol 4-phosphate (MEP).</text>
</comment>
<dbReference type="Proteomes" id="UP000738126">
    <property type="component" value="Unassembled WGS sequence"/>
</dbReference>
<reference evidence="17 18" key="1">
    <citation type="journal article" date="2020" name="Microorganisms">
        <title>Osmotic Adaptation and Compatible Solute Biosynthesis of Phototrophic Bacteria as Revealed from Genome Analyses.</title>
        <authorList>
            <person name="Imhoff J.F."/>
            <person name="Rahn T."/>
            <person name="Kunzel S."/>
            <person name="Keller A."/>
            <person name="Neulinger S.C."/>
        </authorList>
    </citation>
    <scope>NUCLEOTIDE SEQUENCE [LARGE SCALE GENOMIC DNA]</scope>
    <source>
        <strain evidence="17 18">DSM 15116</strain>
    </source>
</reference>
<feature type="binding site" evidence="12">
    <location>
        <position position="280"/>
    </location>
    <ligand>
        <name>Mn(2+)</name>
        <dbReference type="ChEBI" id="CHEBI:29035"/>
    </ligand>
</feature>
<dbReference type="PANTHER" id="PTHR30525">
    <property type="entry name" value="1-DEOXY-D-XYLULOSE 5-PHOSPHATE REDUCTOISOMERASE"/>
    <property type="match status" value="1"/>
</dbReference>
<evidence type="ECO:0000256" key="10">
    <source>
        <dbReference type="ARBA" id="ARBA00023136"/>
    </source>
</evidence>
<feature type="binding site" evidence="12">
    <location>
        <position position="278"/>
    </location>
    <ligand>
        <name>Mn(2+)</name>
        <dbReference type="ChEBI" id="CHEBI:29035"/>
    </ligand>
</feature>
<comment type="similarity">
    <text evidence="4 13">Belongs to the CDS family.</text>
</comment>
<feature type="transmembrane region" description="Helical" evidence="14">
    <location>
        <begin position="53"/>
        <end position="73"/>
    </location>
</feature>
<comment type="similarity">
    <text evidence="3 12">Belongs to the DXR family.</text>
</comment>